<sequence length="31" mass="3433">MEAGVNVEQAAGYYEYIVREVIPHLKHGAST</sequence>
<keyword evidence="2" id="KW-1185">Reference proteome</keyword>
<reference evidence="1 2" key="1">
    <citation type="journal article" date="2014" name="Nature">
        <title>An environmental bacterial taxon with a large and distinct metabolic repertoire.</title>
        <authorList>
            <person name="Wilson M.C."/>
            <person name="Mori T."/>
            <person name="Ruckert C."/>
            <person name="Uria A.R."/>
            <person name="Helf M.J."/>
            <person name="Takada K."/>
            <person name="Gernert C."/>
            <person name="Steffens U.A."/>
            <person name="Heycke N."/>
            <person name="Schmitt S."/>
            <person name="Rinke C."/>
            <person name="Helfrich E.J."/>
            <person name="Brachmann A.O."/>
            <person name="Gurgui C."/>
            <person name="Wakimoto T."/>
            <person name="Kracht M."/>
            <person name="Crusemann M."/>
            <person name="Hentschel U."/>
            <person name="Abe I."/>
            <person name="Matsunaga S."/>
            <person name="Kalinowski J."/>
            <person name="Takeyama H."/>
            <person name="Piel J."/>
        </authorList>
    </citation>
    <scope>NUCLEOTIDE SEQUENCE [LARGE SCALE GENOMIC DNA]</scope>
    <source>
        <strain evidence="2">TSY2</strain>
    </source>
</reference>
<gene>
    <name evidence="1" type="ORF">ETSY2_12025</name>
</gene>
<dbReference type="HOGENOM" id="CLU_3395679_0_0_7"/>
<dbReference type="AlphaFoldDB" id="W4MAC1"/>
<name>W4MAC1_9BACT</name>
<proteinExistence type="predicted"/>
<organism evidence="1 2">
    <name type="scientific">Candidatus Entotheonella gemina</name>
    <dbReference type="NCBI Taxonomy" id="1429439"/>
    <lineage>
        <taxon>Bacteria</taxon>
        <taxon>Pseudomonadati</taxon>
        <taxon>Nitrospinota/Tectimicrobiota group</taxon>
        <taxon>Candidatus Tectimicrobiota</taxon>
        <taxon>Candidatus Entotheonellia</taxon>
        <taxon>Candidatus Entotheonellales</taxon>
        <taxon>Candidatus Entotheonellaceae</taxon>
        <taxon>Candidatus Entotheonella</taxon>
    </lineage>
</organism>
<evidence type="ECO:0000313" key="2">
    <source>
        <dbReference type="Proteomes" id="UP000019140"/>
    </source>
</evidence>
<dbReference type="Proteomes" id="UP000019140">
    <property type="component" value="Unassembled WGS sequence"/>
</dbReference>
<dbReference type="EMBL" id="AZHX01000484">
    <property type="protein sequence ID" value="ETX07294.1"/>
    <property type="molecule type" value="Genomic_DNA"/>
</dbReference>
<accession>W4MAC1</accession>
<evidence type="ECO:0000313" key="1">
    <source>
        <dbReference type="EMBL" id="ETX07294.1"/>
    </source>
</evidence>
<protein>
    <submittedName>
        <fullName evidence="1">Uncharacterized protein</fullName>
    </submittedName>
</protein>
<comment type="caution">
    <text evidence="1">The sequence shown here is derived from an EMBL/GenBank/DDBJ whole genome shotgun (WGS) entry which is preliminary data.</text>
</comment>